<evidence type="ECO:0000259" key="3">
    <source>
        <dbReference type="SMART" id="SM00703"/>
    </source>
</evidence>
<feature type="transmembrane region" description="Helical" evidence="1">
    <location>
        <begin position="529"/>
        <end position="551"/>
    </location>
</feature>
<protein>
    <submittedName>
        <fullName evidence="4">Nose resistant to fluoxetine protein 6</fullName>
    </submittedName>
</protein>
<evidence type="ECO:0000313" key="4">
    <source>
        <dbReference type="EMBL" id="GBM54713.1"/>
    </source>
</evidence>
<sequence>MHENPKAATASTRWFVYISAVLLLIGAADAVQRAVDSKDHSLFENLTAPYLSFLDDLFYFLDEGSEKITETCRSDTKKLIDLAQSGDTNALKIFDASGKASSGILEGAVYFIGFYSECVKTIVHSKESSIHSKYCLINFNASTSSHQKEVPQASWLVLTQSGHPPTIGVCIPFSCSTEDVQYATNASLYQNFKDVDGHVAVCHTDQTGMFKDPGAVITFCIFLVFFVIAIIGTIFDYVLERRSSSETMNILSNENNKSISMAELCEKEDQKPKAPSLGLRCLLAFSFKTNMSKIFTVGKGDGIRAIHGLKFLSMALIILGHTFSFATTNLFFMNPGSTQQAPKDFLTQILANGTFAVDTFYLISGILVAFVTLKGLEKTNGKLPLLYFYFHRYFRLTPLFMAVIMFCAFLLQYVSSGPNWLQSIEMYDSWCRQNGWINALYLHNFIKTENMCLSHTWYLATDMQMYLVTPLILIPLYRSIKYGFISMGAFLFATIVTTAVITAVNHYPAIPYMNNILPAELVNDYYKNVYIKTYCRMGPYIIGIAVGYLFLHKKELILSKRTVAALWCATIALGLIIIYLMCQPIKVYSLMLKQQHTVLCSIYVGSIVNSILSCSLFVPLSRLTYCAYLIHPVVMNVYYGSTETAVMFTPSFTIYTFLGNICITFVLSTFLSMLFESPFVNLEKAILTRGKAS</sequence>
<keyword evidence="1" id="KW-0812">Transmembrane</keyword>
<feature type="transmembrane region" description="Helical" evidence="1">
    <location>
        <begin position="625"/>
        <end position="641"/>
    </location>
</feature>
<dbReference type="PANTHER" id="PTHR11161">
    <property type="entry name" value="O-ACYLTRANSFERASE"/>
    <property type="match status" value="1"/>
</dbReference>
<feature type="transmembrane region" description="Helical" evidence="1">
    <location>
        <begin position="653"/>
        <end position="675"/>
    </location>
</feature>
<keyword evidence="2" id="KW-0732">Signal</keyword>
<feature type="transmembrane region" description="Helical" evidence="1">
    <location>
        <begin position="311"/>
        <end position="333"/>
    </location>
</feature>
<dbReference type="GO" id="GO:0016747">
    <property type="term" value="F:acyltransferase activity, transferring groups other than amino-acyl groups"/>
    <property type="evidence" value="ECO:0007669"/>
    <property type="project" value="InterPro"/>
</dbReference>
<evidence type="ECO:0000313" key="5">
    <source>
        <dbReference type="Proteomes" id="UP000499080"/>
    </source>
</evidence>
<feature type="transmembrane region" description="Helical" evidence="1">
    <location>
        <begin position="601"/>
        <end position="618"/>
    </location>
</feature>
<name>A0A4Y2GMF3_ARAVE</name>
<feature type="transmembrane region" description="Helical" evidence="1">
    <location>
        <begin position="393"/>
        <end position="414"/>
    </location>
</feature>
<dbReference type="PANTHER" id="PTHR11161:SF69">
    <property type="entry name" value="NOSE RESISTANT TO FLUOXETINE PROTEIN 6-LIKE PROTEIN"/>
    <property type="match status" value="1"/>
</dbReference>
<feature type="transmembrane region" description="Helical" evidence="1">
    <location>
        <begin position="489"/>
        <end position="509"/>
    </location>
</feature>
<dbReference type="InterPro" id="IPR052728">
    <property type="entry name" value="O2_lipid_transport_reg"/>
</dbReference>
<dbReference type="EMBL" id="BGPR01001470">
    <property type="protein sequence ID" value="GBM54713.1"/>
    <property type="molecule type" value="Genomic_DNA"/>
</dbReference>
<dbReference type="SMART" id="SM00703">
    <property type="entry name" value="NRF"/>
    <property type="match status" value="1"/>
</dbReference>
<dbReference type="InterPro" id="IPR002656">
    <property type="entry name" value="Acyl_transf_3_dom"/>
</dbReference>
<dbReference type="InterPro" id="IPR006621">
    <property type="entry name" value="Nose-resist-to-fluoxetine_N"/>
</dbReference>
<reference evidence="4 5" key="1">
    <citation type="journal article" date="2019" name="Sci. Rep.">
        <title>Orb-weaving spider Araneus ventricosus genome elucidates the spidroin gene catalogue.</title>
        <authorList>
            <person name="Kono N."/>
            <person name="Nakamura H."/>
            <person name="Ohtoshi R."/>
            <person name="Moran D.A.P."/>
            <person name="Shinohara A."/>
            <person name="Yoshida Y."/>
            <person name="Fujiwara M."/>
            <person name="Mori M."/>
            <person name="Tomita M."/>
            <person name="Arakawa K."/>
        </authorList>
    </citation>
    <scope>NUCLEOTIDE SEQUENCE [LARGE SCALE GENOMIC DNA]</scope>
</reference>
<feature type="transmembrane region" description="Helical" evidence="1">
    <location>
        <begin position="216"/>
        <end position="239"/>
    </location>
</feature>
<dbReference type="AlphaFoldDB" id="A0A4Y2GMF3"/>
<keyword evidence="1" id="KW-1133">Transmembrane helix</keyword>
<feature type="signal peptide" evidence="2">
    <location>
        <begin position="1"/>
        <end position="30"/>
    </location>
</feature>
<evidence type="ECO:0000256" key="1">
    <source>
        <dbReference type="SAM" id="Phobius"/>
    </source>
</evidence>
<proteinExistence type="predicted"/>
<keyword evidence="1" id="KW-0472">Membrane</keyword>
<dbReference type="Pfam" id="PF01757">
    <property type="entry name" value="Acyl_transf_3"/>
    <property type="match status" value="1"/>
</dbReference>
<accession>A0A4Y2GMF3</accession>
<keyword evidence="5" id="KW-1185">Reference proteome</keyword>
<dbReference type="Pfam" id="PF20146">
    <property type="entry name" value="NRF"/>
    <property type="match status" value="1"/>
</dbReference>
<organism evidence="4 5">
    <name type="scientific">Araneus ventricosus</name>
    <name type="common">Orbweaver spider</name>
    <name type="synonym">Epeira ventricosa</name>
    <dbReference type="NCBI Taxonomy" id="182803"/>
    <lineage>
        <taxon>Eukaryota</taxon>
        <taxon>Metazoa</taxon>
        <taxon>Ecdysozoa</taxon>
        <taxon>Arthropoda</taxon>
        <taxon>Chelicerata</taxon>
        <taxon>Arachnida</taxon>
        <taxon>Araneae</taxon>
        <taxon>Araneomorphae</taxon>
        <taxon>Entelegynae</taxon>
        <taxon>Araneoidea</taxon>
        <taxon>Araneidae</taxon>
        <taxon>Araneus</taxon>
    </lineage>
</organism>
<gene>
    <name evidence="4" type="primary">nrf-6_67</name>
    <name evidence="4" type="ORF">AVEN_13059_1</name>
</gene>
<dbReference type="OrthoDB" id="10006435at2759"/>
<feature type="transmembrane region" description="Helical" evidence="1">
    <location>
        <begin position="353"/>
        <end position="373"/>
    </location>
</feature>
<feature type="domain" description="Nose resistant-to-fluoxetine protein N-terminal" evidence="3">
    <location>
        <begin position="69"/>
        <end position="204"/>
    </location>
</feature>
<evidence type="ECO:0000256" key="2">
    <source>
        <dbReference type="SAM" id="SignalP"/>
    </source>
</evidence>
<dbReference type="Proteomes" id="UP000499080">
    <property type="component" value="Unassembled WGS sequence"/>
</dbReference>
<feature type="transmembrane region" description="Helical" evidence="1">
    <location>
        <begin position="563"/>
        <end position="581"/>
    </location>
</feature>
<feature type="transmembrane region" description="Helical" evidence="1">
    <location>
        <begin position="457"/>
        <end position="477"/>
    </location>
</feature>
<feature type="chain" id="PRO_5021326816" evidence="2">
    <location>
        <begin position="31"/>
        <end position="693"/>
    </location>
</feature>
<comment type="caution">
    <text evidence="4">The sequence shown here is derived from an EMBL/GenBank/DDBJ whole genome shotgun (WGS) entry which is preliminary data.</text>
</comment>